<proteinExistence type="predicted"/>
<feature type="region of interest" description="Disordered" evidence="1">
    <location>
        <begin position="406"/>
        <end position="436"/>
    </location>
</feature>
<dbReference type="Gene3D" id="3.90.1200.10">
    <property type="match status" value="1"/>
</dbReference>
<dbReference type="InterPro" id="IPR011009">
    <property type="entry name" value="Kinase-like_dom_sf"/>
</dbReference>
<dbReference type="GeneID" id="19471352"/>
<dbReference type="Gene3D" id="1.20.58.2130">
    <property type="match status" value="1"/>
</dbReference>
<dbReference type="Pfam" id="PF01636">
    <property type="entry name" value="APH"/>
    <property type="match status" value="1"/>
</dbReference>
<organism evidence="4 5">
    <name type="scientific">Glarea lozoyensis (strain ATCC 20868 / MF5171)</name>
    <dbReference type="NCBI Taxonomy" id="1116229"/>
    <lineage>
        <taxon>Eukaryota</taxon>
        <taxon>Fungi</taxon>
        <taxon>Dikarya</taxon>
        <taxon>Ascomycota</taxon>
        <taxon>Pezizomycotina</taxon>
        <taxon>Leotiomycetes</taxon>
        <taxon>Helotiales</taxon>
        <taxon>Helotiaceae</taxon>
        <taxon>Glarea</taxon>
    </lineage>
</organism>
<accession>S3D123</accession>
<dbReference type="GO" id="GO:0031261">
    <property type="term" value="C:DNA replication preinitiation complex"/>
    <property type="evidence" value="ECO:0007669"/>
    <property type="project" value="TreeGrafter"/>
</dbReference>
<name>S3D123_GLAL2</name>
<dbReference type="GO" id="GO:0006270">
    <property type="term" value="P:DNA replication initiation"/>
    <property type="evidence" value="ECO:0007669"/>
    <property type="project" value="InterPro"/>
</dbReference>
<dbReference type="AlphaFoldDB" id="S3D123"/>
<keyword evidence="4" id="KW-0808">Transferase</keyword>
<feature type="region of interest" description="Disordered" evidence="1">
    <location>
        <begin position="136"/>
        <end position="166"/>
    </location>
</feature>
<evidence type="ECO:0000313" key="4">
    <source>
        <dbReference type="EMBL" id="EPE31555.1"/>
    </source>
</evidence>
<feature type="domain" description="DNA replication regulator Sld3 C-terminal" evidence="3">
    <location>
        <begin position="233"/>
        <end position="767"/>
    </location>
</feature>
<dbReference type="PANTHER" id="PTHR28067:SF1">
    <property type="entry name" value="DNA REPLICATION REGULATOR SLD3"/>
    <property type="match status" value="1"/>
</dbReference>
<feature type="domain" description="Aminoglycoside phosphotransferase" evidence="2">
    <location>
        <begin position="954"/>
        <end position="1166"/>
    </location>
</feature>
<dbReference type="InterPro" id="IPR002575">
    <property type="entry name" value="Aminoglycoside_PTrfase"/>
</dbReference>
<dbReference type="SUPFAM" id="SSF56112">
    <property type="entry name" value="Protein kinase-like (PK-like)"/>
    <property type="match status" value="1"/>
</dbReference>
<dbReference type="OrthoDB" id="5395343at2759"/>
<evidence type="ECO:0000259" key="3">
    <source>
        <dbReference type="Pfam" id="PF08639"/>
    </source>
</evidence>
<feature type="compositionally biased region" description="Low complexity" evidence="1">
    <location>
        <begin position="519"/>
        <end position="537"/>
    </location>
</feature>
<dbReference type="PANTHER" id="PTHR28067">
    <property type="entry name" value="DNA REPLICATION REGULATOR SLD3"/>
    <property type="match status" value="1"/>
</dbReference>
<dbReference type="InterPro" id="IPR013948">
    <property type="entry name" value="DNA_replication_reg_Sld3_C"/>
</dbReference>
<dbReference type="Pfam" id="PF08639">
    <property type="entry name" value="Sld3_STD"/>
    <property type="match status" value="1"/>
</dbReference>
<feature type="compositionally biased region" description="Basic and acidic residues" evidence="1">
    <location>
        <begin position="424"/>
        <end position="436"/>
    </location>
</feature>
<gene>
    <name evidence="4" type="ORF">GLAREA_12311</name>
</gene>
<dbReference type="KEGG" id="glz:GLAREA_12311"/>
<dbReference type="GO" id="GO:0016301">
    <property type="term" value="F:kinase activity"/>
    <property type="evidence" value="ECO:0007669"/>
    <property type="project" value="UniProtKB-KW"/>
</dbReference>
<dbReference type="STRING" id="1116229.S3D123"/>
<dbReference type="eggNOG" id="ENOG502S01X">
    <property type="taxonomic scope" value="Eukaryota"/>
</dbReference>
<reference evidence="4 5" key="1">
    <citation type="journal article" date="2013" name="BMC Genomics">
        <title>Genomics-driven discovery of the pneumocandin biosynthetic gene cluster in the fungus Glarea lozoyensis.</title>
        <authorList>
            <person name="Chen L."/>
            <person name="Yue Q."/>
            <person name="Zhang X."/>
            <person name="Xiang M."/>
            <person name="Wang C."/>
            <person name="Li S."/>
            <person name="Che Y."/>
            <person name="Ortiz-Lopez F.J."/>
            <person name="Bills G.F."/>
            <person name="Liu X."/>
            <person name="An Z."/>
        </authorList>
    </citation>
    <scope>NUCLEOTIDE SEQUENCE [LARGE SCALE GENOMIC DNA]</scope>
    <source>
        <strain evidence="5">ATCC 20868 / MF5171</strain>
    </source>
</reference>
<feature type="compositionally biased region" description="Basic and acidic residues" evidence="1">
    <location>
        <begin position="559"/>
        <end position="573"/>
    </location>
</feature>
<feature type="region of interest" description="Disordered" evidence="1">
    <location>
        <begin position="673"/>
        <end position="742"/>
    </location>
</feature>
<dbReference type="Proteomes" id="UP000016922">
    <property type="component" value="Unassembled WGS sequence"/>
</dbReference>
<dbReference type="EMBL" id="KE145361">
    <property type="protein sequence ID" value="EPE31555.1"/>
    <property type="molecule type" value="Genomic_DNA"/>
</dbReference>
<evidence type="ECO:0000313" key="5">
    <source>
        <dbReference type="Proteomes" id="UP000016922"/>
    </source>
</evidence>
<evidence type="ECO:0000256" key="1">
    <source>
        <dbReference type="SAM" id="MobiDB-lite"/>
    </source>
</evidence>
<keyword evidence="5" id="KW-1185">Reference proteome</keyword>
<dbReference type="HOGENOM" id="CLU_006240_0_0_1"/>
<dbReference type="RefSeq" id="XP_008081284.1">
    <property type="nucleotide sequence ID" value="XM_008083093.1"/>
</dbReference>
<sequence length="1275" mass="141586">MNLSDGSFSGSKKRKRDGNTMEDLLEGSFVVKVGSHCLNSISINSQDNHVAISNDSFHLVPSANALPQSRLFETHVKILELEERMGNQPVVLIARFEDGRTLYAVEREARGLYVLCKLGSWVDVRQLKASAVMSKQEIPNQTEREPGRNSLLQQEDVFPSTTTESHKYDKKKRLAIEAIQSMVKRPSTPMSTELPHIESPANAETEALLPPILPTSAKSPGLAETPAPPTGEEIFDNVRTQYLEALYLSKASLAYFAKGPISRARAAFHLDYDSSLEMSDLVSFLESLVLSNSLIEKKYRDGVPTCVSTIDIHDSAIEDEDGPLKIKKRKSTKRIKTGKNGLYPSEEDLIRKWWSCHDDDADSGAPGTSREEVAKNRISQLRIRETQLQLIVILEVLALQPLASQTEDKGDSLPSVAPGSEPLRANEKQSKSKRPENLSNIIDVHIDRLCIWQSIQMEDVKATDQDSQNVVPGSLGAVSKHTDNILKDFCIEVIAPFFSARLPERCAIINRKLGGPVVVSPPKAKLSKSSSFSGALSRPGAATKRPVPSKPRRSLQRVLTDERERRSMSRGPERAVSLLRSATMPSIPGLKREKSEAPSLSGIPVAESQFGDSGRGQVAKSKQLARREVDLGSFNAATNAKAAKQAKIDAELKDAISALKKPNRELAGKALVETAERRSTSASHSRKSKKPVRNPLFQGIQISATPKTNRMRDANLKPPSQHSERLLSPTLEAIPPSSLPRIPQSSVREAAAKKNPLFSAVQETPTRALPRTRDFLGIDRSFQPRVPPPSTSHIRRSSAQLFSTVSDSVTKLPQESWSQLDVLETPIKKKLTNDVVHGHPTQSPRFDQENKTVLEAPNSISETPKKDVQAIYRSRDPAKLKDLNSIRRAAGEKVISTLLETINCDALRMRAETLRDGVKCTVNLPSADQAYFNFNIVGGRNYHGSIVFEDGKTWLARFRLPNHNEPPLQETNVDRRSEFATYRFLAGTGVLVSEVYDCADDEDPMNIVGAGYILLEKLPGKPLEWYKASEAQKEKFAGQLADIYTKLEQHPLDKVGHLQLSSTGQPEVGPAFFDYDSSGNLTPFGPFNHSNDYYTALIQQRLQLIKSQEIASSAPLDQYLVYKSLLDSLPPNESPPFFLRHVDSRDANFMVDDNYNITGIIDWELAIVTSKSSAFQSPLLLYDLGELYGDGLSTPSVDEKRFSKLLREGGAEELARLAEQKLHFRVDQVIETDPWDRESFVSLFGGWWKVTHGVETFDWDVWYKKALEKYGNGGL</sequence>
<feature type="region of interest" description="Disordered" evidence="1">
    <location>
        <begin position="519"/>
        <end position="574"/>
    </location>
</feature>
<dbReference type="InterPro" id="IPR042511">
    <property type="entry name" value="Sld3"/>
</dbReference>
<keyword evidence="4" id="KW-0418">Kinase</keyword>
<feature type="region of interest" description="Disordered" evidence="1">
    <location>
        <begin position="589"/>
        <end position="616"/>
    </location>
</feature>
<evidence type="ECO:0000259" key="2">
    <source>
        <dbReference type="Pfam" id="PF01636"/>
    </source>
</evidence>
<protein>
    <submittedName>
        <fullName evidence="4">Protein kinase-like (PK-like)</fullName>
    </submittedName>
</protein>